<dbReference type="Pfam" id="PF17932">
    <property type="entry name" value="TetR_C_24"/>
    <property type="match status" value="1"/>
</dbReference>
<evidence type="ECO:0000259" key="1">
    <source>
        <dbReference type="Pfam" id="PF17932"/>
    </source>
</evidence>
<dbReference type="InterPro" id="IPR036271">
    <property type="entry name" value="Tet_transcr_reg_TetR-rel_C_sf"/>
</dbReference>
<comment type="caution">
    <text evidence="2">The sequence shown here is derived from an EMBL/GenBank/DDBJ whole genome shotgun (WGS) entry which is preliminary data.</text>
</comment>
<reference evidence="2" key="1">
    <citation type="submission" date="2023-02" db="EMBL/GenBank/DDBJ databases">
        <title>Nocardiopsis ansamitocini NBRC 112285.</title>
        <authorList>
            <person name="Ichikawa N."/>
            <person name="Sato H."/>
            <person name="Tonouchi N."/>
        </authorList>
    </citation>
    <scope>NUCLEOTIDE SEQUENCE</scope>
    <source>
        <strain evidence="2">NBRC 112285</strain>
    </source>
</reference>
<dbReference type="InterPro" id="IPR041490">
    <property type="entry name" value="KstR2_TetR_C"/>
</dbReference>
<keyword evidence="3" id="KW-1185">Reference proteome</keyword>
<feature type="domain" description="HTH-type transcriptional repressor KstR2 C-terminal" evidence="1">
    <location>
        <begin position="69"/>
        <end position="132"/>
    </location>
</feature>
<dbReference type="RefSeq" id="WP_285760359.1">
    <property type="nucleotide sequence ID" value="NZ_BSQG01000005.1"/>
</dbReference>
<evidence type="ECO:0000313" key="2">
    <source>
        <dbReference type="EMBL" id="GLU48892.1"/>
    </source>
</evidence>
<name>A0A9W6P8D8_9ACTN</name>
<dbReference type="Proteomes" id="UP001165092">
    <property type="component" value="Unassembled WGS sequence"/>
</dbReference>
<dbReference type="SUPFAM" id="SSF48498">
    <property type="entry name" value="Tetracyclin repressor-like, C-terminal domain"/>
    <property type="match status" value="1"/>
</dbReference>
<sequence>MCTAVAVSGRLGPRLFEPQKGSAVAVVVSRFDSIVAGTGVEGRLRAAAVEVVVAAVAGPVAVFPGRSERELFHGLIEQGQRSGVFADQVAGDVVADFFFGSVRSLRTWFQPRGEWTPAAAGEYYARLLLDGLRPAASSIAR</sequence>
<accession>A0A9W6P8D8</accession>
<dbReference type="EMBL" id="BSQG01000005">
    <property type="protein sequence ID" value="GLU48892.1"/>
    <property type="molecule type" value="Genomic_DNA"/>
</dbReference>
<gene>
    <name evidence="2" type="ORF">Nans01_32430</name>
</gene>
<organism evidence="2 3">
    <name type="scientific">Nocardiopsis ansamitocini</name>
    <dbReference type="NCBI Taxonomy" id="1670832"/>
    <lineage>
        <taxon>Bacteria</taxon>
        <taxon>Bacillati</taxon>
        <taxon>Actinomycetota</taxon>
        <taxon>Actinomycetes</taxon>
        <taxon>Streptosporangiales</taxon>
        <taxon>Nocardiopsidaceae</taxon>
        <taxon>Nocardiopsis</taxon>
    </lineage>
</organism>
<dbReference type="Gene3D" id="1.10.357.10">
    <property type="entry name" value="Tetracycline Repressor, domain 2"/>
    <property type="match status" value="1"/>
</dbReference>
<evidence type="ECO:0000313" key="3">
    <source>
        <dbReference type="Proteomes" id="UP001165092"/>
    </source>
</evidence>
<dbReference type="AlphaFoldDB" id="A0A9W6P8D8"/>
<proteinExistence type="predicted"/>
<protein>
    <recommendedName>
        <fullName evidence="1">HTH-type transcriptional repressor KstR2 C-terminal domain-containing protein</fullName>
    </recommendedName>
</protein>